<dbReference type="InterPro" id="IPR042099">
    <property type="entry name" value="ANL_N_sf"/>
</dbReference>
<dbReference type="EMBL" id="JAIMJA010000023">
    <property type="protein sequence ID" value="MCE2596684.1"/>
    <property type="molecule type" value="Genomic_DNA"/>
</dbReference>
<dbReference type="InterPro" id="IPR053158">
    <property type="entry name" value="CapK_Type1_Caps_Biosynth"/>
</dbReference>
<dbReference type="Proteomes" id="UP001201273">
    <property type="component" value="Unassembled WGS sequence"/>
</dbReference>
<evidence type="ECO:0000313" key="1">
    <source>
        <dbReference type="EMBL" id="MCE2596684.1"/>
    </source>
</evidence>
<comment type="caution">
    <text evidence="1">The sequence shown here is derived from an EMBL/GenBank/DDBJ whole genome shotgun (WGS) entry which is preliminary data.</text>
</comment>
<evidence type="ECO:0000313" key="2">
    <source>
        <dbReference type="Proteomes" id="UP001201273"/>
    </source>
</evidence>
<dbReference type="RefSeq" id="WP_233054312.1">
    <property type="nucleotide sequence ID" value="NZ_JAIMJA010000023.1"/>
</dbReference>
<sequence length="423" mass="48141">MILLLNTFIKARYKRFHQRQQLQDWQVQQVDKHLAWVCRHSPYYRALQGAKLDQFPIMNKQQMMANFDQLNTCGLEQAQLFECAINAEKKRHFSDSTIGDITVGLSSGTSGQRGLFLASPQERQIWAGNILGKLLPSLITKHRIALVLRANSPLYGTVNKGPIQFCYIDITLPIEVWMKQLDAFQPSLLIGSAQALQLCALYTGKYSQKAIQPQRIISGAEVLTPADKHWLQQKFNCPIHEIYQCTEGFLGCTDQQGQMRWNEDIVLIEKHWLNAEKTHYSPIITDFRRRTQPVIRYQLDDIIVAKQDSGIFEAIGAIAGRCGDCLSLLGQGRQKGCKVPVLPDLIYRAITLKIDEHCDYKISQLADDCIEIAAEPTYHQRIQQALSELFAQQNVLPVTFMFAPKPVWQAANKQRRVINLCGS</sequence>
<evidence type="ECO:0008006" key="3">
    <source>
        <dbReference type="Google" id="ProtNLM"/>
    </source>
</evidence>
<dbReference type="SUPFAM" id="SSF56801">
    <property type="entry name" value="Acetyl-CoA synthetase-like"/>
    <property type="match status" value="1"/>
</dbReference>
<dbReference type="PANTHER" id="PTHR36932">
    <property type="entry name" value="CAPSULAR POLYSACCHARIDE BIOSYNTHESIS PROTEIN"/>
    <property type="match status" value="1"/>
</dbReference>
<dbReference type="InterPro" id="IPR012685">
    <property type="entry name" value="CHP02304_F390_synth-rel"/>
</dbReference>
<dbReference type="Gene3D" id="3.40.50.12780">
    <property type="entry name" value="N-terminal domain of ligase-like"/>
    <property type="match status" value="1"/>
</dbReference>
<dbReference type="PANTHER" id="PTHR36932:SF1">
    <property type="entry name" value="CAPSULAR POLYSACCHARIDE BIOSYNTHESIS PROTEIN"/>
    <property type="match status" value="1"/>
</dbReference>
<reference evidence="1 2" key="1">
    <citation type="journal article" date="2022" name="Environ. Microbiol. Rep.">
        <title>Eco-phylogenetic analyses reveal divergent evolution of vitamin B12 metabolism in the marine bacterial family 'Psychromonadaceae'.</title>
        <authorList>
            <person name="Jin X."/>
            <person name="Yang Y."/>
            <person name="Cao H."/>
            <person name="Gao B."/>
            <person name="Zhao Z."/>
        </authorList>
    </citation>
    <scope>NUCLEOTIDE SEQUENCE [LARGE SCALE GENOMIC DNA]</scope>
    <source>
        <strain evidence="1 2">MKS20</strain>
    </source>
</reference>
<accession>A0ABS8WCB0</accession>
<gene>
    <name evidence="1" type="ORF">K6Y31_17995</name>
</gene>
<organism evidence="1 2">
    <name type="scientific">Motilimonas cestriensis</name>
    <dbReference type="NCBI Taxonomy" id="2742685"/>
    <lineage>
        <taxon>Bacteria</taxon>
        <taxon>Pseudomonadati</taxon>
        <taxon>Pseudomonadota</taxon>
        <taxon>Gammaproteobacteria</taxon>
        <taxon>Alteromonadales</taxon>
        <taxon>Alteromonadales genera incertae sedis</taxon>
        <taxon>Motilimonas</taxon>
    </lineage>
</organism>
<dbReference type="NCBIfam" id="TIGR02304">
    <property type="entry name" value="aden_form_hyp"/>
    <property type="match status" value="1"/>
</dbReference>
<keyword evidence="2" id="KW-1185">Reference proteome</keyword>
<protein>
    <recommendedName>
        <fullName evidence="3">CoF synthetase</fullName>
    </recommendedName>
</protein>
<proteinExistence type="predicted"/>
<name>A0ABS8WCB0_9GAMM</name>